<dbReference type="VEuPathDB" id="FungiDB:FMAN_03566"/>
<sequence>MDDDKFDDANLRAKLLERQESLISHTDDDAIADLLTQRQTPEEWLEALTKLDFADPASVLNLRFDLVKHHVGEFILCTGKDAFTVSPCPGALTLEETPIVDHDSVHPGLLALELFPKSKARPAPADEKPPNHHFLLGVSDSDETEYVLVVDAITPGHPVWLIWDRLSGHEPEPDYVHPDERDPVFHGVGKNFDAAQILPTINDWLESYGNLNFNQVEESIKATGLLGFVKAKEVTLAYVTELLGQAESQLATDTMENDEMSDADVAEIKAALGSPFQGKNCWLISPSEYLRKLEGATARDSSLDRHPRKAWSIPPRRSPLEWLQKLAITDFADRKALLSLDCGLLYITARFDLVTSDEAIYAMRACSDILDNQDQQKLVPENHFMFLTLEVSTLPGTEHSLPTLVYTVGEVTKKVKSTTYDSSTESTEYVLVVDIIAPRHPVWLIYNRNQDVECGEERCIVDPAHMPLIFESIGYNFDAAQIFPSIHDWVQSYGNVDFGKFEESIKATCITGAVEAKAILSSEVDVLLRQ</sequence>
<dbReference type="Proteomes" id="UP000184255">
    <property type="component" value="Unassembled WGS sequence"/>
</dbReference>
<dbReference type="GeneID" id="65082837"/>
<name>A0A1L7T966_FUSMA</name>
<gene>
    <name evidence="1" type="ORF">FMAN_03566</name>
</gene>
<dbReference type="AlphaFoldDB" id="A0A1L7T966"/>
<reference evidence="2" key="1">
    <citation type="journal article" date="2016" name="Genome Biol. Evol.">
        <title>Comparative 'omics' of the Fusarium fujikuroi species complex highlights differences in genetic potential and metabolite synthesis.</title>
        <authorList>
            <person name="Niehaus E.-M."/>
            <person name="Muensterkoetter M."/>
            <person name="Proctor R.H."/>
            <person name="Brown D.W."/>
            <person name="Sharon A."/>
            <person name="Idan Y."/>
            <person name="Oren-Young L."/>
            <person name="Sieber C.M."/>
            <person name="Novak O."/>
            <person name="Pencik A."/>
            <person name="Tarkowska D."/>
            <person name="Hromadova K."/>
            <person name="Freeman S."/>
            <person name="Maymon M."/>
            <person name="Elazar M."/>
            <person name="Youssef S.A."/>
            <person name="El-Shabrawy E.S.M."/>
            <person name="Shalaby A.B.A."/>
            <person name="Houterman P."/>
            <person name="Brock N.L."/>
            <person name="Burkhardt I."/>
            <person name="Tsavkelova E.A."/>
            <person name="Dickschat J.S."/>
            <person name="Galuszka P."/>
            <person name="Gueldener U."/>
            <person name="Tudzynski B."/>
        </authorList>
    </citation>
    <scope>NUCLEOTIDE SEQUENCE [LARGE SCALE GENOMIC DNA]</scope>
    <source>
        <strain evidence="2">MRC7560</strain>
    </source>
</reference>
<protein>
    <submittedName>
        <fullName evidence="1">Uncharacterized protein</fullName>
    </submittedName>
</protein>
<keyword evidence="2" id="KW-1185">Reference proteome</keyword>
<dbReference type="RefSeq" id="XP_041682869.1">
    <property type="nucleotide sequence ID" value="XM_041832403.1"/>
</dbReference>
<evidence type="ECO:0000313" key="2">
    <source>
        <dbReference type="Proteomes" id="UP000184255"/>
    </source>
</evidence>
<comment type="caution">
    <text evidence="1">The sequence shown here is derived from an EMBL/GenBank/DDBJ whole genome shotgun (WGS) entry which is preliminary data.</text>
</comment>
<accession>A0A1L7T966</accession>
<organism evidence="1 2">
    <name type="scientific">Fusarium mangiferae</name>
    <name type="common">Mango malformation disease fungus</name>
    <dbReference type="NCBI Taxonomy" id="192010"/>
    <lineage>
        <taxon>Eukaryota</taxon>
        <taxon>Fungi</taxon>
        <taxon>Dikarya</taxon>
        <taxon>Ascomycota</taxon>
        <taxon>Pezizomycotina</taxon>
        <taxon>Sordariomycetes</taxon>
        <taxon>Hypocreomycetidae</taxon>
        <taxon>Hypocreales</taxon>
        <taxon>Nectriaceae</taxon>
        <taxon>Fusarium</taxon>
        <taxon>Fusarium fujikuroi species complex</taxon>
    </lineage>
</organism>
<dbReference type="EMBL" id="FCQH01000006">
    <property type="protein sequence ID" value="CVK94479.1"/>
    <property type="molecule type" value="Genomic_DNA"/>
</dbReference>
<proteinExistence type="predicted"/>
<evidence type="ECO:0000313" key="1">
    <source>
        <dbReference type="EMBL" id="CVK94479.1"/>
    </source>
</evidence>